<dbReference type="RefSeq" id="WP_251799706.1">
    <property type="nucleotide sequence ID" value="NZ_JAMQOL010000026.1"/>
</dbReference>
<proteinExistence type="predicted"/>
<dbReference type="Proteomes" id="UP001523216">
    <property type="component" value="Unassembled WGS sequence"/>
</dbReference>
<accession>A0ABT0Y1I4</accession>
<comment type="caution">
    <text evidence="1">The sequence shown here is derived from an EMBL/GenBank/DDBJ whole genome shotgun (WGS) entry which is preliminary data.</text>
</comment>
<evidence type="ECO:0000313" key="2">
    <source>
        <dbReference type="Proteomes" id="UP001523216"/>
    </source>
</evidence>
<name>A0ABT0Y1I4_9ACTN</name>
<dbReference type="EMBL" id="JAMQOL010000026">
    <property type="protein sequence ID" value="MCM4079888.1"/>
    <property type="molecule type" value="Genomic_DNA"/>
</dbReference>
<gene>
    <name evidence="1" type="ORF">LXN57_20125</name>
</gene>
<keyword evidence="2" id="KW-1185">Reference proteome</keyword>
<protein>
    <submittedName>
        <fullName evidence="1">Uncharacterized protein</fullName>
    </submittedName>
</protein>
<organism evidence="1 2">
    <name type="scientific">Paractinoplanes hotanensis</name>
    <dbReference type="NCBI Taxonomy" id="2906497"/>
    <lineage>
        <taxon>Bacteria</taxon>
        <taxon>Bacillati</taxon>
        <taxon>Actinomycetota</taxon>
        <taxon>Actinomycetes</taxon>
        <taxon>Micromonosporales</taxon>
        <taxon>Micromonosporaceae</taxon>
        <taxon>Paractinoplanes</taxon>
    </lineage>
</organism>
<evidence type="ECO:0000313" key="1">
    <source>
        <dbReference type="EMBL" id="MCM4079888.1"/>
    </source>
</evidence>
<reference evidence="1 2" key="1">
    <citation type="submission" date="2022-06" db="EMBL/GenBank/DDBJ databases">
        <title>Actinoplanes abujensis sp. nov., isolated from Nigerian arid soil.</title>
        <authorList>
            <person name="Ding P."/>
        </authorList>
    </citation>
    <scope>NUCLEOTIDE SEQUENCE [LARGE SCALE GENOMIC DNA]</scope>
    <source>
        <strain evidence="2">TRM88002</strain>
    </source>
</reference>
<sequence>MLRPGCWLRFCRPNSSWSCGWNCDPSWPTPRSRTRSRRIRAVHDNIGAYARVDPGGQAFRDLLRQEFEILGVAFPEALFA</sequence>